<comment type="caution">
    <text evidence="2">The sequence shown here is derived from an EMBL/GenBank/DDBJ whole genome shotgun (WGS) entry which is preliminary data.</text>
</comment>
<dbReference type="AlphaFoldDB" id="A0A7W9QFQ5"/>
<reference evidence="2 3" key="1">
    <citation type="submission" date="2020-08" db="EMBL/GenBank/DDBJ databases">
        <title>Genomic Encyclopedia of Type Strains, Phase III (KMG-III): the genomes of soil and plant-associated and newly described type strains.</title>
        <authorList>
            <person name="Whitman W."/>
        </authorList>
    </citation>
    <scope>NUCLEOTIDE SEQUENCE [LARGE SCALE GENOMIC DNA]</scope>
    <source>
        <strain evidence="2 3">CECT 8305</strain>
    </source>
</reference>
<keyword evidence="3" id="KW-1185">Reference proteome</keyword>
<name>A0A7W9QFQ5_9ACTN</name>
<proteinExistence type="predicted"/>
<sequence length="146" mass="15942">MNAKRILLAATALAAVTITTAPTAQATPAPQRTSAAEPAPTTAHATGILHLWEETGYQSWCADYDGHSSDWGDCRNKVSSLHNNGYPGNLDDVYVYWGRNHSGARRGIYNGVAISNLYDWRYENAGSGANERLDNNIASHRWVNLP</sequence>
<evidence type="ECO:0008006" key="4">
    <source>
        <dbReference type="Google" id="ProtNLM"/>
    </source>
</evidence>
<evidence type="ECO:0000313" key="3">
    <source>
        <dbReference type="Proteomes" id="UP000588098"/>
    </source>
</evidence>
<dbReference type="EMBL" id="JACHJL010000015">
    <property type="protein sequence ID" value="MBB5938182.1"/>
    <property type="molecule type" value="Genomic_DNA"/>
</dbReference>
<organism evidence="2 3">
    <name type="scientific">Streptomyces zagrosensis</name>
    <dbReference type="NCBI Taxonomy" id="1042984"/>
    <lineage>
        <taxon>Bacteria</taxon>
        <taxon>Bacillati</taxon>
        <taxon>Actinomycetota</taxon>
        <taxon>Actinomycetes</taxon>
        <taxon>Kitasatosporales</taxon>
        <taxon>Streptomycetaceae</taxon>
        <taxon>Streptomyces</taxon>
    </lineage>
</organism>
<dbReference type="Proteomes" id="UP000588098">
    <property type="component" value="Unassembled WGS sequence"/>
</dbReference>
<feature type="signal peptide" evidence="1">
    <location>
        <begin position="1"/>
        <end position="26"/>
    </location>
</feature>
<evidence type="ECO:0000313" key="2">
    <source>
        <dbReference type="EMBL" id="MBB5938182.1"/>
    </source>
</evidence>
<protein>
    <recommendedName>
        <fullName evidence="4">Peptidase inhibitor family I36 protein</fullName>
    </recommendedName>
</protein>
<dbReference type="RefSeq" id="WP_184575756.1">
    <property type="nucleotide sequence ID" value="NZ_JACHJL010000015.1"/>
</dbReference>
<gene>
    <name evidence="2" type="ORF">FHS42_005270</name>
</gene>
<evidence type="ECO:0000256" key="1">
    <source>
        <dbReference type="SAM" id="SignalP"/>
    </source>
</evidence>
<keyword evidence="1" id="KW-0732">Signal</keyword>
<feature type="chain" id="PRO_5030942995" description="Peptidase inhibitor family I36 protein" evidence="1">
    <location>
        <begin position="27"/>
        <end position="146"/>
    </location>
</feature>
<accession>A0A7W9QFQ5</accession>